<dbReference type="Proteomes" id="UP001597351">
    <property type="component" value="Unassembled WGS sequence"/>
</dbReference>
<reference evidence="5" key="1">
    <citation type="journal article" date="2019" name="Int. J. Syst. Evol. Microbiol.">
        <title>The Global Catalogue of Microorganisms (GCM) 10K type strain sequencing project: providing services to taxonomists for standard genome sequencing and annotation.</title>
        <authorList>
            <consortium name="The Broad Institute Genomics Platform"/>
            <consortium name="The Broad Institute Genome Sequencing Center for Infectious Disease"/>
            <person name="Wu L."/>
            <person name="Ma J."/>
        </authorList>
    </citation>
    <scope>NUCLEOTIDE SEQUENCE [LARGE SCALE GENOMIC DNA]</scope>
    <source>
        <strain evidence="5">CGMCC 1.12477</strain>
    </source>
</reference>
<sequence length="256" mass="27710">MEKRAKAWEAGAVGEQATGEVLSRLDPAIWTVWHDVRWPGRKRANIDHVVVGPPGVFVIDSKNWSGQLTVADGVLKQNGHPRESTVAGAAEASLAVFQLVPDVPVHPVMCFLRDESLTGWIRDVMLCSTNNLDLLIQTRPHVLTPDQVGLLATRLETALQAAGSSAGTSRAAARRPLSGTPVRRANRRRPSLLRPLVGAGLALAFAGALMSGLTTPAVDWVSRQIVEGVTPDPLSPADEEKQPGKKQKDRQRERQK</sequence>
<comment type="caution">
    <text evidence="4">The sequence shown here is derived from an EMBL/GenBank/DDBJ whole genome shotgun (WGS) entry which is preliminary data.</text>
</comment>
<evidence type="ECO:0000313" key="4">
    <source>
        <dbReference type="EMBL" id="MFD1947808.1"/>
    </source>
</evidence>
<evidence type="ECO:0000256" key="2">
    <source>
        <dbReference type="SAM" id="Phobius"/>
    </source>
</evidence>
<keyword evidence="2" id="KW-0812">Transmembrane</keyword>
<dbReference type="RefSeq" id="WP_343919243.1">
    <property type="nucleotide sequence ID" value="NZ_BAAAJT010000002.1"/>
</dbReference>
<keyword evidence="5" id="KW-1185">Reference proteome</keyword>
<dbReference type="PROSITE" id="PS50965">
    <property type="entry name" value="NERD"/>
    <property type="match status" value="1"/>
</dbReference>
<organism evidence="4 5">
    <name type="scientific">Nocardioides aestuarii</name>
    <dbReference type="NCBI Taxonomy" id="252231"/>
    <lineage>
        <taxon>Bacteria</taxon>
        <taxon>Bacillati</taxon>
        <taxon>Actinomycetota</taxon>
        <taxon>Actinomycetes</taxon>
        <taxon>Propionibacteriales</taxon>
        <taxon>Nocardioidaceae</taxon>
        <taxon>Nocardioides</taxon>
    </lineage>
</organism>
<feature type="region of interest" description="Disordered" evidence="1">
    <location>
        <begin position="228"/>
        <end position="256"/>
    </location>
</feature>
<name>A0ABW4TPD0_9ACTN</name>
<keyword evidence="2" id="KW-0472">Membrane</keyword>
<keyword evidence="2" id="KW-1133">Transmembrane helix</keyword>
<feature type="region of interest" description="Disordered" evidence="1">
    <location>
        <begin position="162"/>
        <end position="189"/>
    </location>
</feature>
<evidence type="ECO:0000259" key="3">
    <source>
        <dbReference type="PROSITE" id="PS50965"/>
    </source>
</evidence>
<dbReference type="Pfam" id="PF08378">
    <property type="entry name" value="NERD"/>
    <property type="match status" value="1"/>
</dbReference>
<dbReference type="EMBL" id="JBHUGD010000003">
    <property type="protein sequence ID" value="MFD1947808.1"/>
    <property type="molecule type" value="Genomic_DNA"/>
</dbReference>
<feature type="domain" description="NERD" evidence="3">
    <location>
        <begin position="10"/>
        <end position="118"/>
    </location>
</feature>
<evidence type="ECO:0000313" key="5">
    <source>
        <dbReference type="Proteomes" id="UP001597351"/>
    </source>
</evidence>
<feature type="transmembrane region" description="Helical" evidence="2">
    <location>
        <begin position="192"/>
        <end position="213"/>
    </location>
</feature>
<protein>
    <submittedName>
        <fullName evidence="4">Nuclease-related domain-containing protein</fullName>
    </submittedName>
</protein>
<dbReference type="InterPro" id="IPR011528">
    <property type="entry name" value="NERD"/>
</dbReference>
<feature type="compositionally biased region" description="Low complexity" evidence="1">
    <location>
        <begin position="162"/>
        <end position="175"/>
    </location>
</feature>
<evidence type="ECO:0000256" key="1">
    <source>
        <dbReference type="SAM" id="MobiDB-lite"/>
    </source>
</evidence>
<proteinExistence type="predicted"/>
<gene>
    <name evidence="4" type="ORF">ACFSDE_13495</name>
</gene>
<accession>A0ABW4TPD0</accession>